<dbReference type="Proteomes" id="UP001589709">
    <property type="component" value="Unassembled WGS sequence"/>
</dbReference>
<protein>
    <submittedName>
        <fullName evidence="2">Amidohydrolase family protein</fullName>
    </submittedName>
</protein>
<reference evidence="2 3" key="1">
    <citation type="submission" date="2024-09" db="EMBL/GenBank/DDBJ databases">
        <authorList>
            <person name="Sun Q."/>
            <person name="Mori K."/>
        </authorList>
    </citation>
    <scope>NUCLEOTIDE SEQUENCE [LARGE SCALE GENOMIC DNA]</scope>
    <source>
        <strain evidence="2 3">JCM 6917</strain>
    </source>
</reference>
<feature type="domain" description="Amidohydrolase-related" evidence="1">
    <location>
        <begin position="48"/>
        <end position="342"/>
    </location>
</feature>
<evidence type="ECO:0000313" key="2">
    <source>
        <dbReference type="EMBL" id="MFB9463482.1"/>
    </source>
</evidence>
<sequence length="355" mass="36831">MTTTRTALTDVRVFDGARLTEPTTVVIDGTVIGDDATGARTVDCGGATLLPGLFDAHVHLIFPDDLAKLAHHGITTALDMACWPPQRVDSFRGRVPDIRSAGIPAIGPGGNHARMPGMPGEAALTDASQAKGFVAQRVADGSDYIKVVIEDDLLDQATIDAVISAGKAHGKLTVAHASSVDAYRRAVRAGADVVTHVPRDGVLDSDTIARMTEQGQVAVPTLAMMEAVINGARPHGQDYAYSRDSVAALHAAGVPVLAGTDAFSGPAPIPDPVTHGPGLHHELVLLVDAGLTPAEALQAATALPARHFGLHDRGAVRPGLRADLLLVDGDPLTDITATRRIKRIWAAGADITPAA</sequence>
<dbReference type="InterPro" id="IPR011059">
    <property type="entry name" value="Metal-dep_hydrolase_composite"/>
</dbReference>
<dbReference type="InterPro" id="IPR006680">
    <property type="entry name" value="Amidohydro-rel"/>
</dbReference>
<dbReference type="Gene3D" id="3.30.110.90">
    <property type="entry name" value="Amidohydrolase"/>
    <property type="match status" value="1"/>
</dbReference>
<dbReference type="Gene3D" id="3.40.50.10910">
    <property type="entry name" value="Amidohydrolase"/>
    <property type="match status" value="1"/>
</dbReference>
<dbReference type="SUPFAM" id="SSF51338">
    <property type="entry name" value="Composite domain of metallo-dependent hydrolases"/>
    <property type="match status" value="1"/>
</dbReference>
<dbReference type="SUPFAM" id="SSF51556">
    <property type="entry name" value="Metallo-dependent hydrolases"/>
    <property type="match status" value="1"/>
</dbReference>
<gene>
    <name evidence="2" type="ORF">ACFF45_12390</name>
</gene>
<proteinExistence type="predicted"/>
<dbReference type="EMBL" id="JBHMCY010000018">
    <property type="protein sequence ID" value="MFB9463482.1"/>
    <property type="molecule type" value="Genomic_DNA"/>
</dbReference>
<accession>A0ABV5MZN7</accession>
<comment type="caution">
    <text evidence="2">The sequence shown here is derived from an EMBL/GenBank/DDBJ whole genome shotgun (WGS) entry which is preliminary data.</text>
</comment>
<evidence type="ECO:0000259" key="1">
    <source>
        <dbReference type="Pfam" id="PF01979"/>
    </source>
</evidence>
<dbReference type="InterPro" id="IPR051781">
    <property type="entry name" value="Metallo-dep_Hydrolase"/>
</dbReference>
<evidence type="ECO:0000313" key="3">
    <source>
        <dbReference type="Proteomes" id="UP001589709"/>
    </source>
</evidence>
<keyword evidence="3" id="KW-1185">Reference proteome</keyword>
<dbReference type="InterPro" id="IPR032466">
    <property type="entry name" value="Metal_Hydrolase"/>
</dbReference>
<dbReference type="PANTHER" id="PTHR43135:SF3">
    <property type="entry name" value="ALPHA-D-RIBOSE 1-METHYLPHOSPHONATE 5-TRIPHOSPHATE DIPHOSPHATASE"/>
    <property type="match status" value="1"/>
</dbReference>
<dbReference type="Gene3D" id="1.20.58.520">
    <property type="entry name" value="Amidohydrolase"/>
    <property type="match status" value="1"/>
</dbReference>
<dbReference type="Pfam" id="PF01979">
    <property type="entry name" value="Amidohydro_1"/>
    <property type="match status" value="1"/>
</dbReference>
<dbReference type="Gene3D" id="2.30.40.10">
    <property type="entry name" value="Urease, subunit C, domain 1"/>
    <property type="match status" value="1"/>
</dbReference>
<dbReference type="PANTHER" id="PTHR43135">
    <property type="entry name" value="ALPHA-D-RIBOSE 1-METHYLPHOSPHONATE 5-TRIPHOSPHATE DIPHOSPHATASE"/>
    <property type="match status" value="1"/>
</dbReference>
<dbReference type="RefSeq" id="WP_381345667.1">
    <property type="nucleotide sequence ID" value="NZ_JBHMCY010000018.1"/>
</dbReference>
<organism evidence="2 3">
    <name type="scientific">Streptomyces cinereospinus</name>
    <dbReference type="NCBI Taxonomy" id="285561"/>
    <lineage>
        <taxon>Bacteria</taxon>
        <taxon>Bacillati</taxon>
        <taxon>Actinomycetota</taxon>
        <taxon>Actinomycetes</taxon>
        <taxon>Kitasatosporales</taxon>
        <taxon>Streptomycetaceae</taxon>
        <taxon>Streptomyces</taxon>
    </lineage>
</organism>
<name>A0ABV5MZN7_9ACTN</name>